<dbReference type="RefSeq" id="WP_142943891.1">
    <property type="nucleotide sequence ID" value="NZ_VIKR01000006.1"/>
</dbReference>
<dbReference type="InterPro" id="IPR009163">
    <property type="entry name" value="Ap4A_phos1/2"/>
</dbReference>
<dbReference type="PANTHER" id="PTHR38420:SF1">
    <property type="entry name" value="PUTATIVE (AFU_ORTHOLOGUE AFUA_5G14690)-RELATED"/>
    <property type="match status" value="1"/>
</dbReference>
<evidence type="ECO:0000313" key="4">
    <source>
        <dbReference type="EMBL" id="TQV71492.1"/>
    </source>
</evidence>
<dbReference type="InterPro" id="IPR045759">
    <property type="entry name" value="Ap4A_phos1/2_N"/>
</dbReference>
<dbReference type="InterPro" id="IPR036265">
    <property type="entry name" value="HIT-like_sf"/>
</dbReference>
<evidence type="ECO:0000256" key="1">
    <source>
        <dbReference type="PIRSR" id="PIRSR000846-1"/>
    </source>
</evidence>
<reference evidence="4 5" key="1">
    <citation type="submission" date="2019-06" db="EMBL/GenBank/DDBJ databases">
        <title>Draft genome of Aliikangiella marina GYP-15.</title>
        <authorList>
            <person name="Wang G."/>
        </authorList>
    </citation>
    <scope>NUCLEOTIDE SEQUENCE [LARGE SCALE GENOMIC DNA]</scope>
    <source>
        <strain evidence="4 5">GYP-15</strain>
    </source>
</reference>
<dbReference type="PANTHER" id="PTHR38420">
    <property type="entry name" value="AP-4-A PHOSPHORYLASE II"/>
    <property type="match status" value="1"/>
</dbReference>
<dbReference type="EMBL" id="VIKR01000006">
    <property type="protein sequence ID" value="TQV71492.1"/>
    <property type="molecule type" value="Genomic_DNA"/>
</dbReference>
<gene>
    <name evidence="4" type="ORF">FLL45_20270</name>
</gene>
<dbReference type="Pfam" id="PF09830">
    <property type="entry name" value="ATP_transf"/>
    <property type="match status" value="1"/>
</dbReference>
<dbReference type="Proteomes" id="UP000317839">
    <property type="component" value="Unassembled WGS sequence"/>
</dbReference>
<dbReference type="OrthoDB" id="421767at2"/>
<comment type="caution">
    <text evidence="4">The sequence shown here is derived from an EMBL/GenBank/DDBJ whole genome shotgun (WGS) entry which is preliminary data.</text>
</comment>
<keyword evidence="5" id="KW-1185">Reference proteome</keyword>
<feature type="active site" description="Nucleophile" evidence="1">
    <location>
        <position position="137"/>
    </location>
</feature>
<organism evidence="4 5">
    <name type="scientific">Aliikangiella marina</name>
    <dbReference type="NCBI Taxonomy" id="1712262"/>
    <lineage>
        <taxon>Bacteria</taxon>
        <taxon>Pseudomonadati</taxon>
        <taxon>Pseudomonadota</taxon>
        <taxon>Gammaproteobacteria</taxon>
        <taxon>Oceanospirillales</taxon>
        <taxon>Pleioneaceae</taxon>
        <taxon>Aliikangiella</taxon>
    </lineage>
</organism>
<protein>
    <submittedName>
        <fullName evidence="4">Phosphorylase</fullName>
    </submittedName>
</protein>
<proteinExistence type="predicted"/>
<name>A0A545T2Q6_9GAMM</name>
<dbReference type="PIRSF" id="PIRSF000846">
    <property type="entry name" value="ATP_adenylyltr"/>
    <property type="match status" value="1"/>
</dbReference>
<dbReference type="InterPro" id="IPR019200">
    <property type="entry name" value="ATP_adenylylTrfase_C"/>
</dbReference>
<dbReference type="GO" id="GO:0005524">
    <property type="term" value="F:ATP binding"/>
    <property type="evidence" value="ECO:0007669"/>
    <property type="project" value="InterPro"/>
</dbReference>
<feature type="domain" description="ATP adenylyltransferase C-terminal" evidence="2">
    <location>
        <begin position="156"/>
        <end position="253"/>
    </location>
</feature>
<dbReference type="Gene3D" id="3.30.428.70">
    <property type="match status" value="1"/>
</dbReference>
<accession>A0A545T2Q6</accession>
<dbReference type="InterPro" id="IPR043171">
    <property type="entry name" value="Ap4A_phos1/2-like"/>
</dbReference>
<sequence>MFWQKSLQVTQQAIEDNELHPIATEAETILQDDIHFQVHIINQNLLKKIDDKRKRGNPFLPYQKPMYVAEAGESHVCLLNKYPVINQHLLICTKDYQEQTAPLTIEDFNAWYMGMEDGIWGFYNGGVEAGASQPHRHMQLVKAPLPMAAKLKSGQLGFKHRALTFENFDAKATYEFYIDALNELDLYDPFRCLPNNVLLTQDSLVVIPRVTNNQHGVFLNGLNYGGIFLFRDRDKLDWAKNYQLSRLMSDCALSLAGNQ</sequence>
<dbReference type="GO" id="GO:0009117">
    <property type="term" value="P:nucleotide metabolic process"/>
    <property type="evidence" value="ECO:0007669"/>
    <property type="project" value="InterPro"/>
</dbReference>
<evidence type="ECO:0000259" key="3">
    <source>
        <dbReference type="Pfam" id="PF19327"/>
    </source>
</evidence>
<dbReference type="AlphaFoldDB" id="A0A545T2Q6"/>
<dbReference type="Pfam" id="PF19327">
    <property type="entry name" value="Ap4A_phos_N"/>
    <property type="match status" value="1"/>
</dbReference>
<dbReference type="GO" id="GO:0003877">
    <property type="term" value="F:ATP:ADP adenylyltransferase activity"/>
    <property type="evidence" value="ECO:0007669"/>
    <property type="project" value="InterPro"/>
</dbReference>
<evidence type="ECO:0000313" key="5">
    <source>
        <dbReference type="Proteomes" id="UP000317839"/>
    </source>
</evidence>
<evidence type="ECO:0000259" key="2">
    <source>
        <dbReference type="Pfam" id="PF09830"/>
    </source>
</evidence>
<dbReference type="SUPFAM" id="SSF54197">
    <property type="entry name" value="HIT-like"/>
    <property type="match status" value="1"/>
</dbReference>
<feature type="domain" description="Ap4A phosphorylase 1/2 N-terminal" evidence="3">
    <location>
        <begin position="2"/>
        <end position="146"/>
    </location>
</feature>